<dbReference type="EMBL" id="BJWL01000024">
    <property type="protein sequence ID" value="GFZ13833.1"/>
    <property type="molecule type" value="Genomic_DNA"/>
</dbReference>
<sequence>MDSAINLSVQHLSHLFHAFTHPSLSLSLSLSLSCSDHSRGKSLDLKTFLLSVYLSSKSPAVVSSNNGDKGRRPAGQSLSGGLLLGDQLRDETISAFYGFRGLPVEFEFEVPCRAPSARNWMKEMEDEVAALIEMQAKVEKEMGSTQGFVSVYTYKKVCIPDLCVENNS</sequence>
<feature type="region of interest" description="Disordered" evidence="1">
    <location>
        <begin position="59"/>
        <end position="78"/>
    </location>
</feature>
<proteinExistence type="predicted"/>
<keyword evidence="3" id="KW-1185">Reference proteome</keyword>
<accession>A0A7J0GSS9</accession>
<reference evidence="2 3" key="1">
    <citation type="submission" date="2019-07" db="EMBL/GenBank/DDBJ databases">
        <title>De Novo Assembly of kiwifruit Actinidia rufa.</title>
        <authorList>
            <person name="Sugita-Konishi S."/>
            <person name="Sato K."/>
            <person name="Mori E."/>
            <person name="Abe Y."/>
            <person name="Kisaki G."/>
            <person name="Hamano K."/>
            <person name="Suezawa K."/>
            <person name="Otani M."/>
            <person name="Fukuda T."/>
            <person name="Manabe T."/>
            <person name="Gomi K."/>
            <person name="Tabuchi M."/>
            <person name="Akimitsu K."/>
            <person name="Kataoka I."/>
        </authorList>
    </citation>
    <scope>NUCLEOTIDE SEQUENCE [LARGE SCALE GENOMIC DNA]</scope>
    <source>
        <strain evidence="3">cv. Fuchu</strain>
    </source>
</reference>
<evidence type="ECO:0000313" key="2">
    <source>
        <dbReference type="EMBL" id="GFZ13833.1"/>
    </source>
</evidence>
<dbReference type="AlphaFoldDB" id="A0A7J0GSS9"/>
<gene>
    <name evidence="2" type="ORF">Acr_24g0000230</name>
</gene>
<evidence type="ECO:0000313" key="3">
    <source>
        <dbReference type="Proteomes" id="UP000585474"/>
    </source>
</evidence>
<evidence type="ECO:0000256" key="1">
    <source>
        <dbReference type="SAM" id="MobiDB-lite"/>
    </source>
</evidence>
<comment type="caution">
    <text evidence="2">The sequence shown here is derived from an EMBL/GenBank/DDBJ whole genome shotgun (WGS) entry which is preliminary data.</text>
</comment>
<organism evidence="2 3">
    <name type="scientific">Actinidia rufa</name>
    <dbReference type="NCBI Taxonomy" id="165716"/>
    <lineage>
        <taxon>Eukaryota</taxon>
        <taxon>Viridiplantae</taxon>
        <taxon>Streptophyta</taxon>
        <taxon>Embryophyta</taxon>
        <taxon>Tracheophyta</taxon>
        <taxon>Spermatophyta</taxon>
        <taxon>Magnoliopsida</taxon>
        <taxon>eudicotyledons</taxon>
        <taxon>Gunneridae</taxon>
        <taxon>Pentapetalae</taxon>
        <taxon>asterids</taxon>
        <taxon>Ericales</taxon>
        <taxon>Actinidiaceae</taxon>
        <taxon>Actinidia</taxon>
    </lineage>
</organism>
<name>A0A7J0GSS9_9ERIC</name>
<dbReference type="Proteomes" id="UP000585474">
    <property type="component" value="Unassembled WGS sequence"/>
</dbReference>
<protein>
    <submittedName>
        <fullName evidence="2">RNA-binding (RRM/RBD/RNP motifs) family protein</fullName>
    </submittedName>
</protein>